<dbReference type="FunFam" id="3.20.20.30:FF:000002">
    <property type="entry name" value="LLM class flavin-dependent oxidoreductase"/>
    <property type="match status" value="1"/>
</dbReference>
<dbReference type="GO" id="GO:0005829">
    <property type="term" value="C:cytosol"/>
    <property type="evidence" value="ECO:0007669"/>
    <property type="project" value="TreeGrafter"/>
</dbReference>
<dbReference type="Pfam" id="PF00296">
    <property type="entry name" value="Bac_luciferase"/>
    <property type="match status" value="1"/>
</dbReference>
<sequence length="340" mass="36137">MTLPAVPLSVLDLAPVPQGSTPADALRNTTELARHTERLGFNRYWLAEHHNMTGIASAATAVVIGHVAAATSSIRVGAGGIMLPNHAPLVIAEQFGTLESLFPGRIDLGLGRAPGTDQRTARALRRNLAGGDDSFPQDVAELQFYFAPPQANQPVRAVPGAGLDVPIWLLGSSLYSAELAAHLGLPFAFASHFAPRFLMQAIDLYRSRFRPSAALDKPYVMVGANAIGADSDDEAQFLLRSLRLRFAAMARGMRGTLPPPEDFKENDWTAAELAFADESLSCAAVGASSSMAAQLSALVAQTGADEMILTAQIFDHRARLHSYEVLAQAWGLAPLGASES</sequence>
<dbReference type="InterPro" id="IPR019949">
    <property type="entry name" value="CmoO-like"/>
</dbReference>
<dbReference type="Gene3D" id="3.20.20.30">
    <property type="entry name" value="Luciferase-like domain"/>
    <property type="match status" value="1"/>
</dbReference>
<dbReference type="AlphaFoldDB" id="A0A2U8H6N0"/>
<accession>A0A2U8H6N0</accession>
<dbReference type="InterPro" id="IPR036661">
    <property type="entry name" value="Luciferase-like_sf"/>
</dbReference>
<evidence type="ECO:0000259" key="3">
    <source>
        <dbReference type="Pfam" id="PF00296"/>
    </source>
</evidence>
<dbReference type="EMBL" id="CP022188">
    <property type="protein sequence ID" value="AWI81532.1"/>
    <property type="molecule type" value="Genomic_DNA"/>
</dbReference>
<gene>
    <name evidence="4" type="ORF">CEW87_20540</name>
</gene>
<dbReference type="GO" id="GO:0016705">
    <property type="term" value="F:oxidoreductase activity, acting on paired donors, with incorporation or reduction of molecular oxygen"/>
    <property type="evidence" value="ECO:0007669"/>
    <property type="project" value="InterPro"/>
</dbReference>
<dbReference type="PANTHER" id="PTHR30137:SF6">
    <property type="entry name" value="LUCIFERASE-LIKE MONOOXYGENASE"/>
    <property type="match status" value="1"/>
</dbReference>
<dbReference type="SUPFAM" id="SSF51679">
    <property type="entry name" value="Bacterial luciferase-like"/>
    <property type="match status" value="1"/>
</dbReference>
<dbReference type="CDD" id="cd00347">
    <property type="entry name" value="Flavin_utilizing_monoxygenases"/>
    <property type="match status" value="1"/>
</dbReference>
<evidence type="ECO:0000313" key="4">
    <source>
        <dbReference type="EMBL" id="AWI81532.1"/>
    </source>
</evidence>
<dbReference type="PANTHER" id="PTHR30137">
    <property type="entry name" value="LUCIFERASE-LIKE MONOOXYGENASE"/>
    <property type="match status" value="1"/>
</dbReference>
<dbReference type="OrthoDB" id="9780518at2"/>
<proteinExistence type="predicted"/>
<organism evidence="4 5">
    <name type="scientific">Parazoarcus communis</name>
    <dbReference type="NCBI Taxonomy" id="41977"/>
    <lineage>
        <taxon>Bacteria</taxon>
        <taxon>Pseudomonadati</taxon>
        <taxon>Pseudomonadota</taxon>
        <taxon>Betaproteobacteria</taxon>
        <taxon>Rhodocyclales</taxon>
        <taxon>Zoogloeaceae</taxon>
        <taxon>Parazoarcus</taxon>
    </lineage>
</organism>
<evidence type="ECO:0000256" key="2">
    <source>
        <dbReference type="ARBA" id="ARBA00074555"/>
    </source>
</evidence>
<comment type="similarity">
    <text evidence="1">To bacterial alkanal monooxygenase alpha and beta chains.</text>
</comment>
<dbReference type="Proteomes" id="UP000244902">
    <property type="component" value="Chromosome"/>
</dbReference>
<dbReference type="InterPro" id="IPR050766">
    <property type="entry name" value="Bact_Lucif_Oxidored"/>
</dbReference>
<dbReference type="NCBIfam" id="TIGR03558">
    <property type="entry name" value="oxido_grp_1"/>
    <property type="match status" value="1"/>
</dbReference>
<evidence type="ECO:0000313" key="5">
    <source>
        <dbReference type="Proteomes" id="UP000244902"/>
    </source>
</evidence>
<protein>
    <recommendedName>
        <fullName evidence="2">Luciferase-like monooxygenase</fullName>
    </recommendedName>
</protein>
<evidence type="ECO:0000256" key="1">
    <source>
        <dbReference type="ARBA" id="ARBA00007789"/>
    </source>
</evidence>
<feature type="domain" description="Luciferase-like" evidence="3">
    <location>
        <begin position="14"/>
        <end position="305"/>
    </location>
</feature>
<dbReference type="InterPro" id="IPR011251">
    <property type="entry name" value="Luciferase-like_dom"/>
</dbReference>
<dbReference type="RefSeq" id="WP_108976014.1">
    <property type="nucleotide sequence ID" value="NZ_CP022188.1"/>
</dbReference>
<reference evidence="4 5" key="1">
    <citation type="submission" date="2017-06" db="EMBL/GenBank/DDBJ databases">
        <title>Azoarcus sp. TSNA42 complete genome sequence.</title>
        <authorList>
            <person name="Woo J.-H."/>
            <person name="Kim H.-S."/>
        </authorList>
    </citation>
    <scope>NUCLEOTIDE SEQUENCE [LARGE SCALE GENOMIC DNA]</scope>
    <source>
        <strain evidence="4 5">TSNA42</strain>
    </source>
</reference>
<name>A0A2U8H6N0_9RHOO</name>